<evidence type="ECO:0000313" key="3">
    <source>
        <dbReference type="Proteomes" id="UP001319867"/>
    </source>
</evidence>
<feature type="transmembrane region" description="Helical" evidence="1">
    <location>
        <begin position="22"/>
        <end position="39"/>
    </location>
</feature>
<dbReference type="Pfam" id="PF09697">
    <property type="entry name" value="Porph_ging"/>
    <property type="match status" value="1"/>
</dbReference>
<keyword evidence="1" id="KW-1133">Transmembrane helix</keyword>
<sequence length="275" mass="32321">MLVIQLGVVNIATPNFLTYKIYTMRLLLFFVFITSFISAQQSVRITYESKKIYPVSFLQNLSGSQKVAFEEAQKRPFYATLTNNGDESLYRSINRKKDEILPGKDTGNEYAKDEGILMQTPNFWRLKNFKEKKNISLINISDKEYYFKKQIEEPQLYFTNKTLNVDKYLCHYAYRLNPKNNDTIKYWYTKEIPIDDGPSNLIGLPGMVLKMESKNSIEYATKVEFFKEKIEIDRPKQSYKILSQEEYDKLVMEAIKPKTYIDSQGRKVTSEILKQ</sequence>
<protein>
    <recommendedName>
        <fullName evidence="4">GLPGLI family protein</fullName>
    </recommendedName>
</protein>
<evidence type="ECO:0008006" key="4">
    <source>
        <dbReference type="Google" id="ProtNLM"/>
    </source>
</evidence>
<dbReference type="EMBL" id="AP025184">
    <property type="protein sequence ID" value="BDB55428.1"/>
    <property type="molecule type" value="Genomic_DNA"/>
</dbReference>
<keyword evidence="1" id="KW-0812">Transmembrane</keyword>
<organism evidence="2 3">
    <name type="scientific">Flavobacterium ammoniigenes</name>
    <dbReference type="NCBI Taxonomy" id="1751095"/>
    <lineage>
        <taxon>Bacteria</taxon>
        <taxon>Pseudomonadati</taxon>
        <taxon>Bacteroidota</taxon>
        <taxon>Flavobacteriia</taxon>
        <taxon>Flavobacteriales</taxon>
        <taxon>Flavobacteriaceae</taxon>
        <taxon>Flavobacterium</taxon>
    </lineage>
</organism>
<dbReference type="InterPro" id="IPR005901">
    <property type="entry name" value="GLPGLI"/>
</dbReference>
<evidence type="ECO:0000256" key="1">
    <source>
        <dbReference type="SAM" id="Phobius"/>
    </source>
</evidence>
<gene>
    <name evidence="2" type="ORF">GENT5_17330</name>
</gene>
<name>A0ABM7V777_9FLAO</name>
<proteinExistence type="predicted"/>
<dbReference type="NCBIfam" id="TIGR01200">
    <property type="entry name" value="GLPGLI"/>
    <property type="match status" value="1"/>
</dbReference>
<keyword evidence="3" id="KW-1185">Reference proteome</keyword>
<reference evidence="2 3" key="2">
    <citation type="journal article" date="2022" name="Microorganisms">
        <title>Complete Genome Sequences of Two Flavobacterium ammonificans Strains and a Flavobacterium ammoniigenes Strain of Ammonifying Bacterioplankton Isolated from Surface River Water.</title>
        <authorList>
            <person name="Suda W."/>
            <person name="Ogata Y."/>
            <person name="Shindo C."/>
            <person name="Watanabe K."/>
        </authorList>
    </citation>
    <scope>NUCLEOTIDE SEQUENCE [LARGE SCALE GENOMIC DNA]</scope>
    <source>
        <strain evidence="2 3">GENT5</strain>
    </source>
</reference>
<keyword evidence="1" id="KW-0472">Membrane</keyword>
<reference evidence="2 3" key="1">
    <citation type="journal article" date="2022" name="Int. J. Syst. Evol. Microbiol.">
        <title>Flavobacterium ammonificans sp. nov. and Flavobacterium ammoniigenes sp. nov., ammonifying bacteria isolated from surface river water.</title>
        <authorList>
            <person name="Watanabe K."/>
            <person name="Kitamura T."/>
            <person name="Ogata Y."/>
            <person name="Shindo C."/>
            <person name="Suda W."/>
        </authorList>
    </citation>
    <scope>NUCLEOTIDE SEQUENCE [LARGE SCALE GENOMIC DNA]</scope>
    <source>
        <strain evidence="2 3">GENT5</strain>
    </source>
</reference>
<dbReference type="Proteomes" id="UP001319867">
    <property type="component" value="Chromosome"/>
</dbReference>
<accession>A0ABM7V777</accession>
<evidence type="ECO:0000313" key="2">
    <source>
        <dbReference type="EMBL" id="BDB55428.1"/>
    </source>
</evidence>